<dbReference type="SUPFAM" id="SSF55729">
    <property type="entry name" value="Acyl-CoA N-acyltransferases (Nat)"/>
    <property type="match status" value="1"/>
</dbReference>
<gene>
    <name evidence="2" type="ORF">J07HQW2_01148</name>
</gene>
<reference evidence="2 3" key="1">
    <citation type="journal article" date="2013" name="PLoS ONE">
        <title>Assembly-driven community genomics of a hypersaline microbial ecosystem.</title>
        <authorList>
            <person name="Podell S."/>
            <person name="Ugalde J.A."/>
            <person name="Narasingarao P."/>
            <person name="Banfield J.F."/>
            <person name="Heidelberg K.B."/>
            <person name="Allen E.E."/>
        </authorList>
    </citation>
    <scope>NUCLEOTIDE SEQUENCE [LARGE SCALE GENOMIC DNA]</scope>
    <source>
        <strain evidence="3">J07HQW2</strain>
    </source>
</reference>
<evidence type="ECO:0000313" key="3">
    <source>
        <dbReference type="Proteomes" id="UP000030710"/>
    </source>
</evidence>
<dbReference type="Pfam" id="PF00583">
    <property type="entry name" value="Acetyltransf_1"/>
    <property type="match status" value="1"/>
</dbReference>
<dbReference type="CDD" id="cd04301">
    <property type="entry name" value="NAT_SF"/>
    <property type="match status" value="1"/>
</dbReference>
<dbReference type="InterPro" id="IPR016181">
    <property type="entry name" value="Acyl_CoA_acyltransferase"/>
</dbReference>
<dbReference type="InterPro" id="IPR000182">
    <property type="entry name" value="GNAT_dom"/>
</dbReference>
<proteinExistence type="predicted"/>
<accession>U1NCP9</accession>
<evidence type="ECO:0000313" key="2">
    <source>
        <dbReference type="EMBL" id="ERG94710.1"/>
    </source>
</evidence>
<dbReference type="STRING" id="1238425.J07HQW2_01148"/>
<dbReference type="Gene3D" id="3.40.630.30">
    <property type="match status" value="1"/>
</dbReference>
<dbReference type="HOGENOM" id="CLU_1173363_0_0_2"/>
<protein>
    <submittedName>
        <fullName evidence="2">Acetyltransferase</fullName>
    </submittedName>
</protein>
<organism evidence="2 3">
    <name type="scientific">Haloquadratum walsbyi J07HQW2</name>
    <dbReference type="NCBI Taxonomy" id="1238425"/>
    <lineage>
        <taxon>Archaea</taxon>
        <taxon>Methanobacteriati</taxon>
        <taxon>Methanobacteriota</taxon>
        <taxon>Stenosarchaea group</taxon>
        <taxon>Halobacteria</taxon>
        <taxon>Halobacteriales</taxon>
        <taxon>Haloferacaceae</taxon>
        <taxon>Haloquadratum</taxon>
    </lineage>
</organism>
<sequence>MRTSLNPTTEQCTQTESHRLIPTSVVSPSLWRLTRNRYGRAIYEFLAQVGITATAMREYVADLPDDTIPEIDHIIRTDGSLHESACEWTSQSNPQFTVVSCPDAAASLNAPLAEKLPTKIAFVVRENGATRGYLFISVNTTVPIDVLDCELSFDGGYIRRVCVDQTHRNRGVATALITAANRYAAALGATQTTALVAIDNRPSQALFETCDFRARRTRLYARVGPVSIRRQLPTTQ</sequence>
<name>U1NCP9_9EURY</name>
<dbReference type="EMBL" id="KE356561">
    <property type="protein sequence ID" value="ERG94710.1"/>
    <property type="molecule type" value="Genomic_DNA"/>
</dbReference>
<feature type="domain" description="N-acetyltransferase" evidence="1">
    <location>
        <begin position="66"/>
        <end position="233"/>
    </location>
</feature>
<dbReference type="Proteomes" id="UP000030710">
    <property type="component" value="Unassembled WGS sequence"/>
</dbReference>
<dbReference type="PROSITE" id="PS51186">
    <property type="entry name" value="GNAT"/>
    <property type="match status" value="1"/>
</dbReference>
<dbReference type="GO" id="GO:0016747">
    <property type="term" value="F:acyltransferase activity, transferring groups other than amino-acyl groups"/>
    <property type="evidence" value="ECO:0007669"/>
    <property type="project" value="InterPro"/>
</dbReference>
<dbReference type="eggNOG" id="arCOG00826">
    <property type="taxonomic scope" value="Archaea"/>
</dbReference>
<evidence type="ECO:0000259" key="1">
    <source>
        <dbReference type="PROSITE" id="PS51186"/>
    </source>
</evidence>
<keyword evidence="2" id="KW-0808">Transferase</keyword>
<dbReference type="AlphaFoldDB" id="U1NCP9"/>